<dbReference type="Proteomes" id="UP001165121">
    <property type="component" value="Unassembled WGS sequence"/>
</dbReference>
<reference evidence="1" key="1">
    <citation type="submission" date="2023-04" db="EMBL/GenBank/DDBJ databases">
        <title>Phytophthora fragariaefolia NBRC 109709.</title>
        <authorList>
            <person name="Ichikawa N."/>
            <person name="Sato H."/>
            <person name="Tonouchi N."/>
        </authorList>
    </citation>
    <scope>NUCLEOTIDE SEQUENCE</scope>
    <source>
        <strain evidence="1">NBRC 109709</strain>
    </source>
</reference>
<sequence length="268" mass="30356">MVHDRASGLFVPVFYILSTARIGNAYWDMIHFVLQATDQQLSPAEVICDFESALIDAVQTQFRDAIVLGCLFHMKQALRRAMKRYTIPDAECNVAMTRGVIDMLTVVNPEHVKSRGITWVKQEMVRRCADQGVGYSLAKWQEFWEYFERTWVDGYSVVVWNVHGMDNELVARTNNPLERFNRVLNTRFPTPHPSMATFVTVIKQILAEYVQQLNDIPRGRVRRVPRVIIELPTAVDLPEELENAGKFGPASTLSNNASVGSANSVVAL</sequence>
<proteinExistence type="predicted"/>
<evidence type="ECO:0000313" key="1">
    <source>
        <dbReference type="EMBL" id="GMF44083.1"/>
    </source>
</evidence>
<name>A0A9W7CV98_9STRA</name>
<accession>A0A9W7CV98</accession>
<keyword evidence="2" id="KW-1185">Reference proteome</keyword>
<dbReference type="OrthoDB" id="2422225at2759"/>
<protein>
    <submittedName>
        <fullName evidence="1">Unnamed protein product</fullName>
    </submittedName>
</protein>
<dbReference type="EMBL" id="BSXT01001644">
    <property type="protein sequence ID" value="GMF44083.1"/>
    <property type="molecule type" value="Genomic_DNA"/>
</dbReference>
<dbReference type="AlphaFoldDB" id="A0A9W7CV98"/>
<gene>
    <name evidence="1" type="ORF">Pfra01_001519300</name>
</gene>
<organism evidence="1 2">
    <name type="scientific">Phytophthora fragariaefolia</name>
    <dbReference type="NCBI Taxonomy" id="1490495"/>
    <lineage>
        <taxon>Eukaryota</taxon>
        <taxon>Sar</taxon>
        <taxon>Stramenopiles</taxon>
        <taxon>Oomycota</taxon>
        <taxon>Peronosporomycetes</taxon>
        <taxon>Peronosporales</taxon>
        <taxon>Peronosporaceae</taxon>
        <taxon>Phytophthora</taxon>
    </lineage>
</organism>
<evidence type="ECO:0000313" key="2">
    <source>
        <dbReference type="Proteomes" id="UP001165121"/>
    </source>
</evidence>
<comment type="caution">
    <text evidence="1">The sequence shown here is derived from an EMBL/GenBank/DDBJ whole genome shotgun (WGS) entry which is preliminary data.</text>
</comment>